<dbReference type="SUPFAM" id="SSF53790">
    <property type="entry name" value="Tetrapyrrole methylase"/>
    <property type="match status" value="1"/>
</dbReference>
<dbReference type="InterPro" id="IPR000878">
    <property type="entry name" value="4pyrrol_Mease"/>
</dbReference>
<dbReference type="Gene3D" id="3.40.1010.10">
    <property type="entry name" value="Cobalt-precorrin-4 Transmethylase, Domain 1"/>
    <property type="match status" value="1"/>
</dbReference>
<evidence type="ECO:0000313" key="7">
    <source>
        <dbReference type="EMBL" id="MDQ0315680.1"/>
    </source>
</evidence>
<keyword evidence="3 7" id="KW-0489">Methyltransferase</keyword>
<evidence type="ECO:0000259" key="6">
    <source>
        <dbReference type="Pfam" id="PF00590"/>
    </source>
</evidence>
<dbReference type="SUPFAM" id="SSF53335">
    <property type="entry name" value="S-adenosyl-L-methionine-dependent methyltransferases"/>
    <property type="match status" value="1"/>
</dbReference>
<organism evidence="7 8">
    <name type="scientific">Amorphus orientalis</name>
    <dbReference type="NCBI Taxonomy" id="649198"/>
    <lineage>
        <taxon>Bacteria</taxon>
        <taxon>Pseudomonadati</taxon>
        <taxon>Pseudomonadota</taxon>
        <taxon>Alphaproteobacteria</taxon>
        <taxon>Hyphomicrobiales</taxon>
        <taxon>Amorphaceae</taxon>
        <taxon>Amorphus</taxon>
    </lineage>
</organism>
<sequence length="417" mass="43806">MADFSSTNAALSSETATAPWLSVVGIGEDGRDGLSAAAIRALEGARFVIGGKRHLALAGPLKAEAAAWPSPMTNAFDSILARRGEPVCVLATGDPFHHGVGSELARRVAPEEIVCFPQPSAFSLAAARMGWAFQDCVAISLHGRALARIVPYLTPRARILALSWDGTTPARLAEMLTAGGFGGSRLTVLERMGGPHERRRSALAAAFALDDIDPLNLIAVEIVADPTARVLPLTPGLDDAWFETDGQITKAETRALTLSALAPLPGERLWDIGAGSGSVSIEWTIRHLANTATAIEARDDRAARIEANAERFGADGLSVVRGQAPDILADVPPPDAVFIGGGLTTPGVFEVAWAALPAGGRLVANAVTIESEARLQALFADHGGEMRRLSVARLEAVGGMHGWRAAMPVTQWRVVKP</sequence>
<dbReference type="Pfam" id="PF00590">
    <property type="entry name" value="TP_methylase"/>
    <property type="match status" value="1"/>
</dbReference>
<keyword evidence="8" id="KW-1185">Reference proteome</keyword>
<evidence type="ECO:0000256" key="5">
    <source>
        <dbReference type="ARBA" id="ARBA00022691"/>
    </source>
</evidence>
<dbReference type="PANTHER" id="PTHR43182">
    <property type="entry name" value="COBALT-PRECORRIN-6B C(15)-METHYLTRANSFERASE (DECARBOXYLATING)"/>
    <property type="match status" value="1"/>
</dbReference>
<dbReference type="InterPro" id="IPR014777">
    <property type="entry name" value="4pyrrole_Mease_sub1"/>
</dbReference>
<dbReference type="InterPro" id="IPR029063">
    <property type="entry name" value="SAM-dependent_MTases_sf"/>
</dbReference>
<dbReference type="InterPro" id="IPR014008">
    <property type="entry name" value="Cbl_synth_MTase_CbiT"/>
</dbReference>
<evidence type="ECO:0000256" key="4">
    <source>
        <dbReference type="ARBA" id="ARBA00022679"/>
    </source>
</evidence>
<dbReference type="EMBL" id="JAUSUL010000002">
    <property type="protein sequence ID" value="MDQ0315680.1"/>
    <property type="molecule type" value="Genomic_DNA"/>
</dbReference>
<evidence type="ECO:0000256" key="3">
    <source>
        <dbReference type="ARBA" id="ARBA00022603"/>
    </source>
</evidence>
<dbReference type="InterPro" id="IPR050714">
    <property type="entry name" value="Cobalamin_biosynth_MTase"/>
</dbReference>
<dbReference type="Gene3D" id="3.40.50.150">
    <property type="entry name" value="Vaccinia Virus protein VP39"/>
    <property type="match status" value="1"/>
</dbReference>
<name>A0AAE3VPB9_9HYPH</name>
<dbReference type="GO" id="GO:0046025">
    <property type="term" value="F:precorrin-6Y C5,15-methyltransferase (decarboxylating) activity"/>
    <property type="evidence" value="ECO:0007669"/>
    <property type="project" value="UniProtKB-EC"/>
</dbReference>
<comment type="pathway">
    <text evidence="1">Cofactor biosynthesis; adenosylcobalamin biosynthesis.</text>
</comment>
<gene>
    <name evidence="7" type="ORF">J2S73_002137</name>
</gene>
<dbReference type="InterPro" id="IPR006365">
    <property type="entry name" value="Cbl_synth_CobL"/>
</dbReference>
<feature type="domain" description="Tetrapyrrole methylase" evidence="6">
    <location>
        <begin position="21"/>
        <end position="201"/>
    </location>
</feature>
<dbReference type="PIRSF" id="PIRSF036428">
    <property type="entry name" value="CobL"/>
    <property type="match status" value="1"/>
</dbReference>
<keyword evidence="5" id="KW-0949">S-adenosyl-L-methionine</keyword>
<comment type="caution">
    <text evidence="7">The sequence shown here is derived from an EMBL/GenBank/DDBJ whole genome shotgun (WGS) entry which is preliminary data.</text>
</comment>
<dbReference type="PANTHER" id="PTHR43182:SF1">
    <property type="entry name" value="COBALT-PRECORRIN-7 C(5)-METHYLTRANSFERASE"/>
    <property type="match status" value="1"/>
</dbReference>
<protein>
    <submittedName>
        <fullName evidence="7">Precorrin-6Y C5,15-methyltransferase (Decarboxylating)</fullName>
        <ecNumber evidence="7">2.1.1.132</ecNumber>
    </submittedName>
</protein>
<dbReference type="NCBIfam" id="TIGR02467">
    <property type="entry name" value="CbiE"/>
    <property type="match status" value="1"/>
</dbReference>
<dbReference type="AlphaFoldDB" id="A0AAE3VPB9"/>
<dbReference type="NCBIfam" id="TIGR02469">
    <property type="entry name" value="CbiT"/>
    <property type="match status" value="1"/>
</dbReference>
<evidence type="ECO:0000256" key="1">
    <source>
        <dbReference type="ARBA" id="ARBA00004953"/>
    </source>
</evidence>
<dbReference type="CDD" id="cd02440">
    <property type="entry name" value="AdoMet_MTases"/>
    <property type="match status" value="1"/>
</dbReference>
<dbReference type="GO" id="GO:0008276">
    <property type="term" value="F:protein methyltransferase activity"/>
    <property type="evidence" value="ECO:0007669"/>
    <property type="project" value="InterPro"/>
</dbReference>
<dbReference type="GO" id="GO:0009236">
    <property type="term" value="P:cobalamin biosynthetic process"/>
    <property type="evidence" value="ECO:0007669"/>
    <property type="project" value="UniProtKB-KW"/>
</dbReference>
<dbReference type="InterPro" id="IPR012818">
    <property type="entry name" value="CbiE"/>
</dbReference>
<keyword evidence="2" id="KW-0169">Cobalamin biosynthesis</keyword>
<dbReference type="CDD" id="cd11644">
    <property type="entry name" value="Precorrin-6Y-MT"/>
    <property type="match status" value="1"/>
</dbReference>
<accession>A0AAE3VPB9</accession>
<evidence type="ECO:0000256" key="2">
    <source>
        <dbReference type="ARBA" id="ARBA00022573"/>
    </source>
</evidence>
<dbReference type="GO" id="GO:0032259">
    <property type="term" value="P:methylation"/>
    <property type="evidence" value="ECO:0007669"/>
    <property type="project" value="UniProtKB-KW"/>
</dbReference>
<proteinExistence type="predicted"/>
<dbReference type="Proteomes" id="UP001229244">
    <property type="component" value="Unassembled WGS sequence"/>
</dbReference>
<reference evidence="7" key="1">
    <citation type="submission" date="2023-07" db="EMBL/GenBank/DDBJ databases">
        <title>Genomic Encyclopedia of Type Strains, Phase IV (KMG-IV): sequencing the most valuable type-strain genomes for metagenomic binning, comparative biology and taxonomic classification.</title>
        <authorList>
            <person name="Goeker M."/>
        </authorList>
    </citation>
    <scope>NUCLEOTIDE SEQUENCE</scope>
    <source>
        <strain evidence="7">DSM 21202</strain>
    </source>
</reference>
<dbReference type="InterPro" id="IPR035996">
    <property type="entry name" value="4pyrrol_Methylase_sf"/>
</dbReference>
<dbReference type="EC" id="2.1.1.132" evidence="7"/>
<keyword evidence="4 7" id="KW-0808">Transferase</keyword>
<dbReference type="RefSeq" id="WP_306885503.1">
    <property type="nucleotide sequence ID" value="NZ_JAUSUL010000002.1"/>
</dbReference>
<evidence type="ECO:0000313" key="8">
    <source>
        <dbReference type="Proteomes" id="UP001229244"/>
    </source>
</evidence>